<gene>
    <name evidence="5" type="ORF">RGB73_21145</name>
</gene>
<dbReference type="PANTHER" id="PTHR42951:SF17">
    <property type="entry name" value="METALLO-BETA-LACTAMASE DOMAIN-CONTAINING PROTEIN"/>
    <property type="match status" value="1"/>
</dbReference>
<dbReference type="SMART" id="SM00849">
    <property type="entry name" value="Lactamase_B"/>
    <property type="match status" value="1"/>
</dbReference>
<dbReference type="CDD" id="cd07721">
    <property type="entry name" value="yflN-like_MBL-fold"/>
    <property type="match status" value="1"/>
</dbReference>
<dbReference type="SUPFAM" id="SSF56281">
    <property type="entry name" value="Metallo-hydrolase/oxidoreductase"/>
    <property type="match status" value="1"/>
</dbReference>
<dbReference type="InterPro" id="IPR036866">
    <property type="entry name" value="RibonucZ/Hydroxyglut_hydro"/>
</dbReference>
<protein>
    <submittedName>
        <fullName evidence="5">MBL fold metallo-hydrolase</fullName>
    </submittedName>
</protein>
<keyword evidence="6" id="KW-1185">Reference proteome</keyword>
<feature type="domain" description="Metallo-beta-lactamase" evidence="4">
    <location>
        <begin position="20"/>
        <end position="197"/>
    </location>
</feature>
<evidence type="ECO:0000259" key="4">
    <source>
        <dbReference type="SMART" id="SM00849"/>
    </source>
</evidence>
<comment type="function">
    <text evidence="2">Counteracts the endogenous Pycsar antiviral defense system. Phosphodiesterase that enables metal-dependent hydrolysis of host cyclic nucleotide Pycsar defense signals such as cCMP and cUMP.</text>
</comment>
<evidence type="ECO:0000256" key="2">
    <source>
        <dbReference type="ARBA" id="ARBA00034301"/>
    </source>
</evidence>
<sequence length="232" mass="25655">MKAERVSQHIWSLRTWLLIPVRVWIVAEKGGVTLVDAGVPLMAKGILSFIDGLNAGPLKQILLTHGHSDHVGAVKRIAQERQVPVFAHQVEIPYLEGHKVYPRRKKAEANIAPGVVQPLPENEQGALESIAGLRPYLTPGHSPGHTVYYHEEDRVMLAGDLFTSKAGKLYRPMPMFTADMGEALKSSWLLRDLMPAHLEVCHGKPVKDPADHLEEYVRATAAAHSIPASVWQ</sequence>
<evidence type="ECO:0000256" key="1">
    <source>
        <dbReference type="ARBA" id="ARBA00034221"/>
    </source>
</evidence>
<dbReference type="Gene3D" id="3.60.15.10">
    <property type="entry name" value="Ribonuclease Z/Hydroxyacylglutathione hydrolase-like"/>
    <property type="match status" value="1"/>
</dbReference>
<name>A0ABY9T031_BREBE</name>
<dbReference type="RefSeq" id="WP_310764693.1">
    <property type="nucleotide sequence ID" value="NZ_CP134050.1"/>
</dbReference>
<comment type="catalytic activity">
    <reaction evidence="3">
        <text>3',5'-cyclic UMP + H2O = UMP + H(+)</text>
        <dbReference type="Rhea" id="RHEA:70575"/>
        <dbReference type="ChEBI" id="CHEBI:15377"/>
        <dbReference type="ChEBI" id="CHEBI:15378"/>
        <dbReference type="ChEBI" id="CHEBI:57865"/>
        <dbReference type="ChEBI" id="CHEBI:184387"/>
    </reaction>
    <physiologicalReaction direction="left-to-right" evidence="3">
        <dbReference type="Rhea" id="RHEA:70576"/>
    </physiologicalReaction>
</comment>
<reference evidence="5 6" key="1">
    <citation type="submission" date="2023-09" db="EMBL/GenBank/DDBJ databases">
        <title>Complete Genome and Methylome dissection of Bacillus brevis NEB573 original source of BbsI restriction endonuclease.</title>
        <authorList>
            <person name="Fomenkov A."/>
            <person name="Roberts R.D."/>
        </authorList>
    </citation>
    <scope>NUCLEOTIDE SEQUENCE [LARGE SCALE GENOMIC DNA]</scope>
    <source>
        <strain evidence="5 6">NEB573</strain>
    </source>
</reference>
<dbReference type="Pfam" id="PF00753">
    <property type="entry name" value="Lactamase_B"/>
    <property type="match status" value="1"/>
</dbReference>
<dbReference type="Proteomes" id="UP001256827">
    <property type="component" value="Chromosome"/>
</dbReference>
<evidence type="ECO:0000313" key="6">
    <source>
        <dbReference type="Proteomes" id="UP001256827"/>
    </source>
</evidence>
<accession>A0ABY9T031</accession>
<evidence type="ECO:0000256" key="3">
    <source>
        <dbReference type="ARBA" id="ARBA00048505"/>
    </source>
</evidence>
<dbReference type="InterPro" id="IPR050855">
    <property type="entry name" value="NDM-1-like"/>
</dbReference>
<proteinExistence type="predicted"/>
<dbReference type="InterPro" id="IPR001279">
    <property type="entry name" value="Metallo-B-lactamas"/>
</dbReference>
<dbReference type="EMBL" id="CP134050">
    <property type="protein sequence ID" value="WNC13204.1"/>
    <property type="molecule type" value="Genomic_DNA"/>
</dbReference>
<comment type="catalytic activity">
    <reaction evidence="1">
        <text>3',5'-cyclic CMP + H2O = CMP + H(+)</text>
        <dbReference type="Rhea" id="RHEA:72675"/>
        <dbReference type="ChEBI" id="CHEBI:15377"/>
        <dbReference type="ChEBI" id="CHEBI:15378"/>
        <dbReference type="ChEBI" id="CHEBI:58003"/>
        <dbReference type="ChEBI" id="CHEBI:60377"/>
    </reaction>
    <physiologicalReaction direction="left-to-right" evidence="1">
        <dbReference type="Rhea" id="RHEA:72676"/>
    </physiologicalReaction>
</comment>
<organism evidence="5 6">
    <name type="scientific">Brevibacillus brevis</name>
    <name type="common">Bacillus brevis</name>
    <dbReference type="NCBI Taxonomy" id="1393"/>
    <lineage>
        <taxon>Bacteria</taxon>
        <taxon>Bacillati</taxon>
        <taxon>Bacillota</taxon>
        <taxon>Bacilli</taxon>
        <taxon>Bacillales</taxon>
        <taxon>Paenibacillaceae</taxon>
        <taxon>Brevibacillus</taxon>
    </lineage>
</organism>
<dbReference type="PANTHER" id="PTHR42951">
    <property type="entry name" value="METALLO-BETA-LACTAMASE DOMAIN-CONTAINING"/>
    <property type="match status" value="1"/>
</dbReference>
<evidence type="ECO:0000313" key="5">
    <source>
        <dbReference type="EMBL" id="WNC13204.1"/>
    </source>
</evidence>